<evidence type="ECO:0000256" key="1">
    <source>
        <dbReference type="ARBA" id="ARBA00000085"/>
    </source>
</evidence>
<feature type="modified residue" description="4-aspartylphosphate" evidence="4">
    <location>
        <position position="153"/>
    </location>
</feature>
<reference evidence="7 8" key="1">
    <citation type="submission" date="2017-10" db="EMBL/GenBank/DDBJ databases">
        <title>Massilia psychrophilum sp. nov., a novel purple-pigmented bacterium isolated from Tianshan glacier, Xinjiang Municipality, China.</title>
        <authorList>
            <person name="Wang H."/>
        </authorList>
    </citation>
    <scope>NUCLEOTIDE SEQUENCE [LARGE SCALE GENOMIC DNA]</scope>
    <source>
        <strain evidence="7 8">JCM 30074</strain>
    </source>
</reference>
<dbReference type="PRINTS" id="PR00344">
    <property type="entry name" value="BCTRLSENSOR"/>
</dbReference>
<dbReference type="EMBL" id="PDOC01000045">
    <property type="protein sequence ID" value="PIL41994.1"/>
    <property type="molecule type" value="Genomic_DNA"/>
</dbReference>
<feature type="domain" description="Response regulatory" evidence="6">
    <location>
        <begin position="104"/>
        <end position="220"/>
    </location>
</feature>
<dbReference type="PANTHER" id="PTHR43547">
    <property type="entry name" value="TWO-COMPONENT HISTIDINE KINASE"/>
    <property type="match status" value="1"/>
</dbReference>
<dbReference type="Gene3D" id="3.30.565.10">
    <property type="entry name" value="Histidine kinase-like ATPase, C-terminal domain"/>
    <property type="match status" value="1"/>
</dbReference>
<keyword evidence="8" id="KW-1185">Reference proteome</keyword>
<dbReference type="SMART" id="SM00448">
    <property type="entry name" value="REC"/>
    <property type="match status" value="1"/>
</dbReference>
<comment type="caution">
    <text evidence="7">The sequence shown here is derived from an EMBL/GenBank/DDBJ whole genome shotgun (WGS) entry which is preliminary data.</text>
</comment>
<dbReference type="Proteomes" id="UP000230390">
    <property type="component" value="Unassembled WGS sequence"/>
</dbReference>
<dbReference type="PROSITE" id="PS50110">
    <property type="entry name" value="RESPONSE_REGULATORY"/>
    <property type="match status" value="1"/>
</dbReference>
<dbReference type="InterPro" id="IPR005467">
    <property type="entry name" value="His_kinase_dom"/>
</dbReference>
<dbReference type="Pfam" id="PF02518">
    <property type="entry name" value="HATPase_c"/>
    <property type="match status" value="1"/>
</dbReference>
<dbReference type="OrthoDB" id="5421695at2"/>
<dbReference type="SUPFAM" id="SSF55874">
    <property type="entry name" value="ATPase domain of HSP90 chaperone/DNA topoisomerase II/histidine kinase"/>
    <property type="match status" value="1"/>
</dbReference>
<evidence type="ECO:0000313" key="8">
    <source>
        <dbReference type="Proteomes" id="UP000230390"/>
    </source>
</evidence>
<evidence type="ECO:0000256" key="3">
    <source>
        <dbReference type="ARBA" id="ARBA00022553"/>
    </source>
</evidence>
<evidence type="ECO:0000256" key="4">
    <source>
        <dbReference type="PROSITE-ProRule" id="PRU00169"/>
    </source>
</evidence>
<protein>
    <recommendedName>
        <fullName evidence="2">histidine kinase</fullName>
        <ecNumber evidence="2">2.7.13.3</ecNumber>
    </recommendedName>
</protein>
<dbReference type="InterPro" id="IPR001789">
    <property type="entry name" value="Sig_transdc_resp-reg_receiver"/>
</dbReference>
<dbReference type="CDD" id="cd17580">
    <property type="entry name" value="REC_2_DhkD-like"/>
    <property type="match status" value="1"/>
</dbReference>
<evidence type="ECO:0000256" key="2">
    <source>
        <dbReference type="ARBA" id="ARBA00012438"/>
    </source>
</evidence>
<dbReference type="PANTHER" id="PTHR43547:SF2">
    <property type="entry name" value="HYBRID SIGNAL TRANSDUCTION HISTIDINE KINASE C"/>
    <property type="match status" value="1"/>
</dbReference>
<evidence type="ECO:0000259" key="6">
    <source>
        <dbReference type="PROSITE" id="PS50110"/>
    </source>
</evidence>
<dbReference type="InterPro" id="IPR003594">
    <property type="entry name" value="HATPase_dom"/>
</dbReference>
<comment type="catalytic activity">
    <reaction evidence="1">
        <text>ATP + protein L-histidine = ADP + protein N-phospho-L-histidine.</text>
        <dbReference type="EC" id="2.7.13.3"/>
    </reaction>
</comment>
<name>A0A2G8T7L4_9BURK</name>
<dbReference type="PROSITE" id="PS50109">
    <property type="entry name" value="HIS_KIN"/>
    <property type="match status" value="1"/>
</dbReference>
<evidence type="ECO:0000259" key="5">
    <source>
        <dbReference type="PROSITE" id="PS50109"/>
    </source>
</evidence>
<accession>A0A2G8T7L4</accession>
<dbReference type="Pfam" id="PF00072">
    <property type="entry name" value="Response_reg"/>
    <property type="match status" value="1"/>
</dbReference>
<dbReference type="InterPro" id="IPR011006">
    <property type="entry name" value="CheY-like_superfamily"/>
</dbReference>
<dbReference type="SUPFAM" id="SSF52172">
    <property type="entry name" value="CheY-like"/>
    <property type="match status" value="1"/>
</dbReference>
<dbReference type="EC" id="2.7.13.3" evidence="2"/>
<dbReference type="InterPro" id="IPR004358">
    <property type="entry name" value="Sig_transdc_His_kin-like_C"/>
</dbReference>
<evidence type="ECO:0000313" key="7">
    <source>
        <dbReference type="EMBL" id="PIL41994.1"/>
    </source>
</evidence>
<dbReference type="SMART" id="SM00387">
    <property type="entry name" value="HATPase_c"/>
    <property type="match status" value="1"/>
</dbReference>
<dbReference type="AlphaFoldDB" id="A0A2G8T7L4"/>
<sequence length="230" mass="24576">MGHEVVISVRDTGVGLSAEALPNVFELFSQVGKTVDRSHGGLGIGLALVKKLVEMHSGEVTAESPGMGQGCTFTVRLPLALANVVEVTAATNSVRATSHATPRRILVVDDNIDAAELLSMLLVLAGHTVETVHTGPAALQTARANVPDVIFLDIGLPGMSGYEVAHRLRSDATTSKVILVALTGWGTEEDRQRAIKAGFDGHLTKPVQSERLHEIIDSFYEKDNRENPRV</sequence>
<dbReference type="RefSeq" id="WP_099793932.1">
    <property type="nucleotide sequence ID" value="NZ_JBHLYV010000079.1"/>
</dbReference>
<organism evidence="7 8">
    <name type="scientific">Massilia eurypsychrophila</name>
    <dbReference type="NCBI Taxonomy" id="1485217"/>
    <lineage>
        <taxon>Bacteria</taxon>
        <taxon>Pseudomonadati</taxon>
        <taxon>Pseudomonadota</taxon>
        <taxon>Betaproteobacteria</taxon>
        <taxon>Burkholderiales</taxon>
        <taxon>Oxalobacteraceae</taxon>
        <taxon>Telluria group</taxon>
        <taxon>Massilia</taxon>
    </lineage>
</organism>
<keyword evidence="3 4" id="KW-0597">Phosphoprotein</keyword>
<dbReference type="InterPro" id="IPR036890">
    <property type="entry name" value="HATPase_C_sf"/>
</dbReference>
<feature type="domain" description="Histidine kinase" evidence="5">
    <location>
        <begin position="1"/>
        <end position="81"/>
    </location>
</feature>
<dbReference type="GO" id="GO:0000155">
    <property type="term" value="F:phosphorelay sensor kinase activity"/>
    <property type="evidence" value="ECO:0007669"/>
    <property type="project" value="TreeGrafter"/>
</dbReference>
<proteinExistence type="predicted"/>
<dbReference type="Gene3D" id="3.40.50.2300">
    <property type="match status" value="1"/>
</dbReference>
<gene>
    <name evidence="7" type="ORF">CR105_26680</name>
</gene>